<name>A0A426YK29_ENSVE</name>
<organism evidence="1 2">
    <name type="scientific">Ensete ventricosum</name>
    <name type="common">Abyssinian banana</name>
    <name type="synonym">Musa ensete</name>
    <dbReference type="NCBI Taxonomy" id="4639"/>
    <lineage>
        <taxon>Eukaryota</taxon>
        <taxon>Viridiplantae</taxon>
        <taxon>Streptophyta</taxon>
        <taxon>Embryophyta</taxon>
        <taxon>Tracheophyta</taxon>
        <taxon>Spermatophyta</taxon>
        <taxon>Magnoliopsida</taxon>
        <taxon>Liliopsida</taxon>
        <taxon>Zingiberales</taxon>
        <taxon>Musaceae</taxon>
        <taxon>Ensete</taxon>
    </lineage>
</organism>
<evidence type="ECO:0000313" key="1">
    <source>
        <dbReference type="EMBL" id="RRT52036.1"/>
    </source>
</evidence>
<comment type="caution">
    <text evidence="1">The sequence shown here is derived from an EMBL/GenBank/DDBJ whole genome shotgun (WGS) entry which is preliminary data.</text>
</comment>
<reference evidence="1 2" key="1">
    <citation type="journal article" date="2014" name="Agronomy (Basel)">
        <title>A Draft Genome Sequence for Ensete ventricosum, the Drought-Tolerant Tree Against Hunger.</title>
        <authorList>
            <person name="Harrison J."/>
            <person name="Moore K.A."/>
            <person name="Paszkiewicz K."/>
            <person name="Jones T."/>
            <person name="Grant M."/>
            <person name="Ambacheew D."/>
            <person name="Muzemil S."/>
            <person name="Studholme D.J."/>
        </authorList>
    </citation>
    <scope>NUCLEOTIDE SEQUENCE [LARGE SCALE GENOMIC DNA]</scope>
</reference>
<sequence>MLPLADRSSDLLAAYTTLPGTAISLSSSNQLFHIAVVLPLPLPLLLPPSSAACSPRSRSRRCCCLPLPQRSLTAISTSHCNAQPSAAICPSAASSLLLPSSRCHLPFSLQPQRASLPAQCCQPLPQRSLAAISVPAPPLPLLPAAALPSPSPALCRSHTTLLPLSFPRCSGAGHTAAALHSSCPCFCLYYHPLPQLHDPSAAAAASVAAHATTIAPRDLAAPPVPPPSLPPLPLLHHCSSHPEAISLLNHCHFSSSLPPPLLPSPAPASLLPSRCCCSPQQGSTTPPEPSLPTHSSVAAASDRHILLKGHRLCCLAYHTAAFSSSSRTLLCRCLCPAALYLSFSFLLPSSPPAATTASFSPSAATTFMQPCPRQLGSLQPQPLPTPTLLLSSPCRASSSSTLAVVSIINAAASFAISAAPISTLPLPVTAALSHSRRRFAAFQR</sequence>
<accession>A0A426YK29</accession>
<evidence type="ECO:0000313" key="2">
    <source>
        <dbReference type="Proteomes" id="UP000287651"/>
    </source>
</evidence>
<proteinExistence type="predicted"/>
<dbReference type="Proteomes" id="UP000287651">
    <property type="component" value="Unassembled WGS sequence"/>
</dbReference>
<dbReference type="AlphaFoldDB" id="A0A426YK29"/>
<protein>
    <submittedName>
        <fullName evidence="1">Uncharacterized protein</fullName>
    </submittedName>
</protein>
<dbReference type="EMBL" id="AMZH03011893">
    <property type="protein sequence ID" value="RRT52036.1"/>
    <property type="molecule type" value="Genomic_DNA"/>
</dbReference>
<gene>
    <name evidence="1" type="ORF">B296_00037518</name>
</gene>